<evidence type="ECO:0000313" key="2">
    <source>
        <dbReference type="Proteomes" id="UP000323000"/>
    </source>
</evidence>
<evidence type="ECO:0000313" key="1">
    <source>
        <dbReference type="EMBL" id="TXG62832.1"/>
    </source>
</evidence>
<gene>
    <name evidence="1" type="ORF">EZV62_009826</name>
</gene>
<proteinExistence type="predicted"/>
<sequence>MPLTMGAVVEDNGGRLTVKMRNIGSTPYAVFNMGLIQANDQHINFFHQERTYDVRVGMLSAKFRDIVMDMVRRSVDTVSVIITSTQIVFGQILRPDLNECIIEGDTGNDPIQFLLSVAHLVLIAKGQSTFLPDMVWINGSYTALPMLNCHVPSIGELSYYFV</sequence>
<reference evidence="2" key="1">
    <citation type="journal article" date="2019" name="Gigascience">
        <title>De novo genome assembly of the endangered Acer yangbiense, a plant species with extremely small populations endemic to Yunnan Province, China.</title>
        <authorList>
            <person name="Yang J."/>
            <person name="Wariss H.M."/>
            <person name="Tao L."/>
            <person name="Zhang R."/>
            <person name="Yun Q."/>
            <person name="Hollingsworth P."/>
            <person name="Dao Z."/>
            <person name="Luo G."/>
            <person name="Guo H."/>
            <person name="Ma Y."/>
            <person name="Sun W."/>
        </authorList>
    </citation>
    <scope>NUCLEOTIDE SEQUENCE [LARGE SCALE GENOMIC DNA]</scope>
    <source>
        <strain evidence="2">cv. Malutang</strain>
    </source>
</reference>
<organism evidence="1 2">
    <name type="scientific">Acer yangbiense</name>
    <dbReference type="NCBI Taxonomy" id="1000413"/>
    <lineage>
        <taxon>Eukaryota</taxon>
        <taxon>Viridiplantae</taxon>
        <taxon>Streptophyta</taxon>
        <taxon>Embryophyta</taxon>
        <taxon>Tracheophyta</taxon>
        <taxon>Spermatophyta</taxon>
        <taxon>Magnoliopsida</taxon>
        <taxon>eudicotyledons</taxon>
        <taxon>Gunneridae</taxon>
        <taxon>Pentapetalae</taxon>
        <taxon>rosids</taxon>
        <taxon>malvids</taxon>
        <taxon>Sapindales</taxon>
        <taxon>Sapindaceae</taxon>
        <taxon>Hippocastanoideae</taxon>
        <taxon>Acereae</taxon>
        <taxon>Acer</taxon>
    </lineage>
</organism>
<dbReference type="OrthoDB" id="1582958at2759"/>
<comment type="caution">
    <text evidence="1">The sequence shown here is derived from an EMBL/GenBank/DDBJ whole genome shotgun (WGS) entry which is preliminary data.</text>
</comment>
<protein>
    <submittedName>
        <fullName evidence="1">Uncharacterized protein</fullName>
    </submittedName>
</protein>
<dbReference type="EMBL" id="VAHF01000004">
    <property type="protein sequence ID" value="TXG62832.1"/>
    <property type="molecule type" value="Genomic_DNA"/>
</dbReference>
<name>A0A5C7I316_9ROSI</name>
<keyword evidence="2" id="KW-1185">Reference proteome</keyword>
<dbReference type="Gene3D" id="3.70.10.10">
    <property type="match status" value="1"/>
</dbReference>
<dbReference type="Proteomes" id="UP000323000">
    <property type="component" value="Chromosome 4"/>
</dbReference>
<dbReference type="AlphaFoldDB" id="A0A5C7I316"/>
<accession>A0A5C7I316</accession>